<dbReference type="GO" id="GO:0050660">
    <property type="term" value="F:flavin adenine dinucleotide binding"/>
    <property type="evidence" value="ECO:0007669"/>
    <property type="project" value="InterPro"/>
</dbReference>
<comment type="cofactor">
    <cofactor evidence="1">
        <name>FAD</name>
        <dbReference type="ChEBI" id="CHEBI:57692"/>
    </cofactor>
</comment>
<dbReference type="PANTHER" id="PTHR10961:SF10">
    <property type="entry name" value="FAD DEPENDENT OXIDOREDUCTASE DOMAIN-CONTAINING PROTEIN"/>
    <property type="match status" value="1"/>
</dbReference>
<sequence length="391" mass="42839">MGAPTAWHAARSGASVVAIGVPEPADITQHHGLFGAWHDASRLVWQRHAHPTDTEFTARAIENIRTLETEGADPILTEVGFLFAAAPGRDEGMLPPPEDYPGITALGPGELAGQFEYLAFDEGVTGYTEDPPSGYMSPRGVVGAYLASAQTSGVEVVADQVMSIDVRTDHVVLQTLAGRSFAARRAVLATGAFSNTTEFLPRPLALRRKSETALMAELDLDRNPSLRHMPIFVYQLDHDLVADIYMVPPMVYPNGRTMMKFGANTHHDSYLDSASVEHWYRQGNSDAVIPDMRSAFRQLFPGVEVSEWHGVRCVITRTPHGRPYIDTLVDGRLYCAIGGNGHSAKWSGAIGGLTATLALTNEWRDTVIPREHHRAQYSDEPQTWTTRDLLG</sequence>
<gene>
    <name evidence="7" type="ORF">MNBD_ACTINO02-2753</name>
</gene>
<dbReference type="SUPFAM" id="SSF51905">
    <property type="entry name" value="FAD/NAD(P)-binding domain"/>
    <property type="match status" value="1"/>
</dbReference>
<keyword evidence="3" id="KW-0274">FAD</keyword>
<evidence type="ECO:0000313" key="7">
    <source>
        <dbReference type="EMBL" id="VAW08009.1"/>
    </source>
</evidence>
<dbReference type="InterPro" id="IPR036188">
    <property type="entry name" value="FAD/NAD-bd_sf"/>
</dbReference>
<evidence type="ECO:0000256" key="1">
    <source>
        <dbReference type="ARBA" id="ARBA00001974"/>
    </source>
</evidence>
<evidence type="ECO:0000256" key="4">
    <source>
        <dbReference type="ARBA" id="ARBA00023002"/>
    </source>
</evidence>
<protein>
    <recommendedName>
        <fullName evidence="6">FAD dependent oxidoreductase domain-containing protein</fullName>
    </recommendedName>
</protein>
<dbReference type="Gene3D" id="3.50.50.60">
    <property type="entry name" value="FAD/NAD(P)-binding domain"/>
    <property type="match status" value="1"/>
</dbReference>
<dbReference type="InterPro" id="IPR045170">
    <property type="entry name" value="MTOX"/>
</dbReference>
<dbReference type="Pfam" id="PF01266">
    <property type="entry name" value="DAO"/>
    <property type="match status" value="1"/>
</dbReference>
<feature type="domain" description="FAD dependent oxidoreductase" evidence="6">
    <location>
        <begin position="1"/>
        <end position="356"/>
    </location>
</feature>
<evidence type="ECO:0000256" key="2">
    <source>
        <dbReference type="ARBA" id="ARBA00022630"/>
    </source>
</evidence>
<dbReference type="GO" id="GO:0008115">
    <property type="term" value="F:sarcosine oxidase activity"/>
    <property type="evidence" value="ECO:0007669"/>
    <property type="project" value="TreeGrafter"/>
</dbReference>
<dbReference type="Gene3D" id="3.30.9.10">
    <property type="entry name" value="D-Amino Acid Oxidase, subunit A, domain 2"/>
    <property type="match status" value="1"/>
</dbReference>
<dbReference type="InterPro" id="IPR006076">
    <property type="entry name" value="FAD-dep_OxRdtase"/>
</dbReference>
<keyword evidence="4" id="KW-0560">Oxidoreductase</keyword>
<evidence type="ECO:0000259" key="6">
    <source>
        <dbReference type="Pfam" id="PF01266"/>
    </source>
</evidence>
<keyword evidence="2" id="KW-0285">Flavoprotein</keyword>
<feature type="region of interest" description="Disordered" evidence="5">
    <location>
        <begin position="372"/>
        <end position="391"/>
    </location>
</feature>
<dbReference type="PANTHER" id="PTHR10961">
    <property type="entry name" value="PEROXISOMAL SARCOSINE OXIDASE"/>
    <property type="match status" value="1"/>
</dbReference>
<name>A0A3B0T6Q7_9ZZZZ</name>
<dbReference type="AlphaFoldDB" id="A0A3B0T6Q7"/>
<evidence type="ECO:0000256" key="3">
    <source>
        <dbReference type="ARBA" id="ARBA00022827"/>
    </source>
</evidence>
<evidence type="ECO:0000256" key="5">
    <source>
        <dbReference type="SAM" id="MobiDB-lite"/>
    </source>
</evidence>
<proteinExistence type="predicted"/>
<feature type="compositionally biased region" description="Polar residues" evidence="5">
    <location>
        <begin position="379"/>
        <end position="391"/>
    </location>
</feature>
<dbReference type="EMBL" id="UOEK01000432">
    <property type="protein sequence ID" value="VAW08009.1"/>
    <property type="molecule type" value="Genomic_DNA"/>
</dbReference>
<reference evidence="7" key="1">
    <citation type="submission" date="2018-06" db="EMBL/GenBank/DDBJ databases">
        <authorList>
            <person name="Zhirakovskaya E."/>
        </authorList>
    </citation>
    <scope>NUCLEOTIDE SEQUENCE</scope>
</reference>
<accession>A0A3B0T6Q7</accession>
<organism evidence="7">
    <name type="scientific">hydrothermal vent metagenome</name>
    <dbReference type="NCBI Taxonomy" id="652676"/>
    <lineage>
        <taxon>unclassified sequences</taxon>
        <taxon>metagenomes</taxon>
        <taxon>ecological metagenomes</taxon>
    </lineage>
</organism>